<dbReference type="EMBL" id="JAGSXH010000033">
    <property type="protein sequence ID" value="MBS2963720.1"/>
    <property type="molecule type" value="Genomic_DNA"/>
</dbReference>
<reference evidence="5" key="1">
    <citation type="submission" date="2021-04" db="EMBL/GenBank/DDBJ databases">
        <title>Genome based classification of Actinospica acidithermotolerans sp. nov., an actinobacterium isolated from an Indonesian hot spring.</title>
        <authorList>
            <person name="Kusuma A.B."/>
            <person name="Putra K.E."/>
            <person name="Nafisah S."/>
            <person name="Loh J."/>
            <person name="Nouioui I."/>
            <person name="Goodfellow M."/>
        </authorList>
    </citation>
    <scope>NUCLEOTIDE SEQUENCE</scope>
    <source>
        <strain evidence="5">DSM 45618</strain>
    </source>
</reference>
<dbReference type="InterPro" id="IPR009057">
    <property type="entry name" value="Homeodomain-like_sf"/>
</dbReference>
<feature type="region of interest" description="Disordered" evidence="3">
    <location>
        <begin position="1"/>
        <end position="28"/>
    </location>
</feature>
<dbReference type="SUPFAM" id="SSF48498">
    <property type="entry name" value="Tetracyclin repressor-like, C-terminal domain"/>
    <property type="match status" value="1"/>
</dbReference>
<dbReference type="Gene3D" id="1.10.357.10">
    <property type="entry name" value="Tetracycline Repressor, domain 2"/>
    <property type="match status" value="1"/>
</dbReference>
<dbReference type="RefSeq" id="WP_211467680.1">
    <property type="nucleotide sequence ID" value="NZ_JAGSXH010000033.1"/>
</dbReference>
<accession>A0A8J7WQM7</accession>
<dbReference type="InterPro" id="IPR001647">
    <property type="entry name" value="HTH_TetR"/>
</dbReference>
<protein>
    <submittedName>
        <fullName evidence="5">TetR family transcriptional regulator</fullName>
    </submittedName>
</protein>
<dbReference type="PANTHER" id="PTHR30055:SF235">
    <property type="entry name" value="TRANSCRIPTIONAL REGULATORY PROTEIN"/>
    <property type="match status" value="1"/>
</dbReference>
<dbReference type="Gene3D" id="1.10.10.60">
    <property type="entry name" value="Homeodomain-like"/>
    <property type="match status" value="1"/>
</dbReference>
<evidence type="ECO:0000259" key="4">
    <source>
        <dbReference type="PROSITE" id="PS50977"/>
    </source>
</evidence>
<feature type="compositionally biased region" description="Low complexity" evidence="3">
    <location>
        <begin position="1"/>
        <end position="19"/>
    </location>
</feature>
<dbReference type="PRINTS" id="PR00455">
    <property type="entry name" value="HTHTETR"/>
</dbReference>
<keyword evidence="6" id="KW-1185">Reference proteome</keyword>
<dbReference type="PROSITE" id="PS50977">
    <property type="entry name" value="HTH_TETR_2"/>
    <property type="match status" value="1"/>
</dbReference>
<dbReference type="GO" id="GO:0000976">
    <property type="term" value="F:transcription cis-regulatory region binding"/>
    <property type="evidence" value="ECO:0007669"/>
    <property type="project" value="TreeGrafter"/>
</dbReference>
<dbReference type="Proteomes" id="UP000677913">
    <property type="component" value="Unassembled WGS sequence"/>
</dbReference>
<dbReference type="InterPro" id="IPR050109">
    <property type="entry name" value="HTH-type_TetR-like_transc_reg"/>
</dbReference>
<organism evidence="5 6">
    <name type="scientific">Actinocrinis puniceicyclus</name>
    <dbReference type="NCBI Taxonomy" id="977794"/>
    <lineage>
        <taxon>Bacteria</taxon>
        <taxon>Bacillati</taxon>
        <taxon>Actinomycetota</taxon>
        <taxon>Actinomycetes</taxon>
        <taxon>Catenulisporales</taxon>
        <taxon>Actinospicaceae</taxon>
        <taxon>Actinocrinis</taxon>
    </lineage>
</organism>
<evidence type="ECO:0000256" key="3">
    <source>
        <dbReference type="SAM" id="MobiDB-lite"/>
    </source>
</evidence>
<dbReference type="InterPro" id="IPR041678">
    <property type="entry name" value="TetR_C_16"/>
</dbReference>
<dbReference type="GO" id="GO:0003700">
    <property type="term" value="F:DNA-binding transcription factor activity"/>
    <property type="evidence" value="ECO:0007669"/>
    <property type="project" value="TreeGrafter"/>
</dbReference>
<keyword evidence="1 2" id="KW-0238">DNA-binding</keyword>
<evidence type="ECO:0000313" key="6">
    <source>
        <dbReference type="Proteomes" id="UP000677913"/>
    </source>
</evidence>
<proteinExistence type="predicted"/>
<gene>
    <name evidence="5" type="ORF">KGA66_11720</name>
</gene>
<comment type="caution">
    <text evidence="5">The sequence shown here is derived from an EMBL/GenBank/DDBJ whole genome shotgun (WGS) entry which is preliminary data.</text>
</comment>
<evidence type="ECO:0000313" key="5">
    <source>
        <dbReference type="EMBL" id="MBS2963720.1"/>
    </source>
</evidence>
<sequence length="220" mass="23750">MSTTAPEPGRAAGAASAAPTDDRPHPVRHFTDRSAQTRAAILAAARARFAADGYEKATIRAIAADAGIDASMVIRYYGSKAQLFEASAAIDLALRETVAADAGPERVAQDYAHAFMTRWESGTNEVEQLLIRTAFTHKDAIGQVQRIFDEQIKPPILAALAGDADAELRAALVMTQTLGLAICRYLLRLNPIAAADPADLERAVRDAVRMHLTRPMRDEE</sequence>
<evidence type="ECO:0000256" key="1">
    <source>
        <dbReference type="ARBA" id="ARBA00023125"/>
    </source>
</evidence>
<dbReference type="SUPFAM" id="SSF46689">
    <property type="entry name" value="Homeodomain-like"/>
    <property type="match status" value="1"/>
</dbReference>
<dbReference type="AlphaFoldDB" id="A0A8J7WQM7"/>
<feature type="domain" description="HTH tetR-type" evidence="4">
    <location>
        <begin position="35"/>
        <end position="95"/>
    </location>
</feature>
<dbReference type="Pfam" id="PF00440">
    <property type="entry name" value="TetR_N"/>
    <property type="match status" value="1"/>
</dbReference>
<dbReference type="Pfam" id="PF17920">
    <property type="entry name" value="TetR_C_16"/>
    <property type="match status" value="1"/>
</dbReference>
<feature type="DNA-binding region" description="H-T-H motif" evidence="2">
    <location>
        <begin position="58"/>
        <end position="77"/>
    </location>
</feature>
<evidence type="ECO:0000256" key="2">
    <source>
        <dbReference type="PROSITE-ProRule" id="PRU00335"/>
    </source>
</evidence>
<dbReference type="PANTHER" id="PTHR30055">
    <property type="entry name" value="HTH-TYPE TRANSCRIPTIONAL REGULATOR RUTR"/>
    <property type="match status" value="1"/>
</dbReference>
<dbReference type="InterPro" id="IPR036271">
    <property type="entry name" value="Tet_transcr_reg_TetR-rel_C_sf"/>
</dbReference>
<name>A0A8J7WQM7_9ACTN</name>